<feature type="domain" description="Yeast cell wall synthesis Kre9/Knh1-like N-terminal" evidence="4">
    <location>
        <begin position="25"/>
        <end position="115"/>
    </location>
</feature>
<proteinExistence type="evidence at transcript level"/>
<dbReference type="PANTHER" id="PTHR35185">
    <property type="entry name" value="SERINE/THREONINE-RICH PROTEIN ADG2-RELATED"/>
    <property type="match status" value="1"/>
</dbReference>
<evidence type="ECO:0000256" key="1">
    <source>
        <dbReference type="ARBA" id="ARBA00022729"/>
    </source>
</evidence>
<accession>Q2MV38</accession>
<feature type="region of interest" description="Disordered" evidence="2">
    <location>
        <begin position="124"/>
        <end position="183"/>
    </location>
</feature>
<dbReference type="InterPro" id="IPR018466">
    <property type="entry name" value="Kre9/Knh1-like_N"/>
</dbReference>
<feature type="signal peptide" evidence="3">
    <location>
        <begin position="1"/>
        <end position="19"/>
    </location>
</feature>
<dbReference type="PANTHER" id="PTHR35185:SF1">
    <property type="entry name" value="UPF0619 GPI-ANCHORED MEMBRANE PROTEIN C1322.10"/>
    <property type="match status" value="1"/>
</dbReference>
<dbReference type="Pfam" id="PF10342">
    <property type="entry name" value="Kre9_KNH"/>
    <property type="match status" value="1"/>
</dbReference>
<sequence length="205" mass="20134">MRTSALLTGLVSLAASSLAFTVNGPSASSYWVQFSTNTISWTQGSGDPPVVSLQIINPSKNLLNGAFSIAEYVKASLESYTVTNVTLLVGDGYQVQMVNSTNATQVYASSGAFSVKDANTAAAPVATSSGSGSNGSGSATGTNGNSANGSSMTSNTTSTSSGTRTAGSGAGNSTAGSNAKSSATISNPAMGLLTVSLAAIGFASL</sequence>
<organism evidence="5">
    <name type="scientific">Melampsora lini</name>
    <name type="common">Rust fungus</name>
    <name type="synonym">Xyloma lini</name>
    <dbReference type="NCBI Taxonomy" id="5261"/>
    <lineage>
        <taxon>Eukaryota</taxon>
        <taxon>Fungi</taxon>
        <taxon>Dikarya</taxon>
        <taxon>Basidiomycota</taxon>
        <taxon>Pucciniomycotina</taxon>
        <taxon>Pucciniomycetes</taxon>
        <taxon>Pucciniales</taxon>
        <taxon>Melampsoraceae</taxon>
        <taxon>Melampsora</taxon>
    </lineage>
</organism>
<evidence type="ECO:0000313" key="5">
    <source>
        <dbReference type="EMBL" id="ABB96272.1"/>
    </source>
</evidence>
<protein>
    <submittedName>
        <fullName evidence="5">Hesp-379</fullName>
    </submittedName>
</protein>
<dbReference type="EMBL" id="DQ279878">
    <property type="protein sequence ID" value="ABB96272.1"/>
    <property type="molecule type" value="mRNA"/>
</dbReference>
<reference evidence="5" key="1">
    <citation type="journal article" date="2006" name="Plant Cell">
        <title>Haustorially expressed secreted proteins from flax rust are highly enriched for avirulence elicitors.</title>
        <authorList>
            <person name="Catanzariti A.M."/>
            <person name="Dodds P.N."/>
            <person name="Lawrence G.J."/>
            <person name="Ayliffe M.A."/>
            <person name="Ellis J.G."/>
        </authorList>
    </citation>
    <scope>NUCLEOTIDE SEQUENCE</scope>
</reference>
<evidence type="ECO:0000256" key="2">
    <source>
        <dbReference type="SAM" id="MobiDB-lite"/>
    </source>
</evidence>
<feature type="chain" id="PRO_5004212726" evidence="3">
    <location>
        <begin position="20"/>
        <end position="205"/>
    </location>
</feature>
<keyword evidence="1 3" id="KW-0732">Signal</keyword>
<evidence type="ECO:0000256" key="3">
    <source>
        <dbReference type="SAM" id="SignalP"/>
    </source>
</evidence>
<dbReference type="InterPro" id="IPR052479">
    <property type="entry name" value="GPI-anchor_Adhesion_Reg"/>
</dbReference>
<dbReference type="AlphaFoldDB" id="Q2MV38"/>
<feature type="compositionally biased region" description="Low complexity" evidence="2">
    <location>
        <begin position="126"/>
        <end position="183"/>
    </location>
</feature>
<evidence type="ECO:0000259" key="4">
    <source>
        <dbReference type="Pfam" id="PF10342"/>
    </source>
</evidence>
<name>Q2MV38_MELLI</name>